<evidence type="ECO:0000256" key="5">
    <source>
        <dbReference type="SAM" id="SignalP"/>
    </source>
</evidence>
<evidence type="ECO:0000256" key="4">
    <source>
        <dbReference type="ARBA" id="ARBA00023180"/>
    </source>
</evidence>
<dbReference type="SMART" id="SM00505">
    <property type="entry name" value="Knot1"/>
    <property type="match status" value="9"/>
</dbReference>
<dbReference type="Proteomes" id="UP001153714">
    <property type="component" value="Chromosome 4"/>
</dbReference>
<feature type="domain" description="Knottins-like" evidence="6">
    <location>
        <begin position="373"/>
        <end position="411"/>
    </location>
</feature>
<dbReference type="GO" id="GO:0051707">
    <property type="term" value="P:response to other organism"/>
    <property type="evidence" value="ECO:0007669"/>
    <property type="project" value="UniProtKB-ARBA"/>
</dbReference>
<dbReference type="AlphaFoldDB" id="A0A9N9WHC1"/>
<keyword evidence="2" id="KW-0964">Secreted</keyword>
<feature type="domain" description="Knottins-like" evidence="6">
    <location>
        <begin position="260"/>
        <end position="299"/>
    </location>
</feature>
<feature type="domain" description="Knottins-like" evidence="6">
    <location>
        <begin position="147"/>
        <end position="188"/>
    </location>
</feature>
<dbReference type="Pfam" id="PF18720">
    <property type="entry name" value="EGF_Tenascin"/>
    <property type="match status" value="3"/>
</dbReference>
<gene>
    <name evidence="7" type="ORF">DIATSA_LOCUS9393</name>
</gene>
<feature type="domain" description="Knottins-like" evidence="6">
    <location>
        <begin position="486"/>
        <end position="526"/>
    </location>
</feature>
<evidence type="ECO:0000256" key="3">
    <source>
        <dbReference type="ARBA" id="ARBA00023157"/>
    </source>
</evidence>
<proteinExistence type="predicted"/>
<keyword evidence="5" id="KW-0732">Signal</keyword>
<feature type="domain" description="Knottins-like" evidence="6">
    <location>
        <begin position="432"/>
        <end position="472"/>
    </location>
</feature>
<dbReference type="EMBL" id="OU893335">
    <property type="protein sequence ID" value="CAG9791803.1"/>
    <property type="molecule type" value="Genomic_DNA"/>
</dbReference>
<evidence type="ECO:0000256" key="1">
    <source>
        <dbReference type="ARBA" id="ARBA00004613"/>
    </source>
</evidence>
<keyword evidence="8" id="KW-1185">Reference proteome</keyword>
<dbReference type="InterPro" id="IPR036574">
    <property type="entry name" value="Scorpion_toxin-like_sf"/>
</dbReference>
<dbReference type="GO" id="GO:0006952">
    <property type="term" value="P:defense response"/>
    <property type="evidence" value="ECO:0007669"/>
    <property type="project" value="InterPro"/>
</dbReference>
<comment type="subcellular location">
    <subcellularLocation>
        <location evidence="1">Secreted</location>
    </subcellularLocation>
</comment>
<evidence type="ECO:0000256" key="2">
    <source>
        <dbReference type="ARBA" id="ARBA00022525"/>
    </source>
</evidence>
<name>A0A9N9WHC1_9NEOP</name>
<protein>
    <recommendedName>
        <fullName evidence="6">Knottins-like domain-containing protein</fullName>
    </recommendedName>
</protein>
<evidence type="ECO:0000259" key="6">
    <source>
        <dbReference type="SMART" id="SM00505"/>
    </source>
</evidence>
<evidence type="ECO:0000313" key="7">
    <source>
        <dbReference type="EMBL" id="CAG9791803.1"/>
    </source>
</evidence>
<dbReference type="InterPro" id="IPR003614">
    <property type="entry name" value="Knottins"/>
</dbReference>
<accession>A0A9N9WHC1</accession>
<keyword evidence="3" id="KW-1015">Disulfide bond</keyword>
<keyword evidence="4" id="KW-0325">Glycoprotein</keyword>
<dbReference type="GO" id="GO:0005576">
    <property type="term" value="C:extracellular region"/>
    <property type="evidence" value="ECO:0007669"/>
    <property type="project" value="UniProtKB-SubCell"/>
</dbReference>
<feature type="domain" description="Knottins-like" evidence="6">
    <location>
        <begin position="200"/>
        <end position="243"/>
    </location>
</feature>
<dbReference type="OrthoDB" id="7205626at2759"/>
<reference evidence="7" key="1">
    <citation type="submission" date="2021-12" db="EMBL/GenBank/DDBJ databases">
        <authorList>
            <person name="King R."/>
        </authorList>
    </citation>
    <scope>NUCLEOTIDE SEQUENCE</scope>
</reference>
<feature type="domain" description="Knottins-like" evidence="6">
    <location>
        <begin position="90"/>
        <end position="133"/>
    </location>
</feature>
<feature type="domain" description="Knottins-like" evidence="6">
    <location>
        <begin position="315"/>
        <end position="357"/>
    </location>
</feature>
<dbReference type="Gene3D" id="3.30.30.10">
    <property type="entry name" value="Knottin, scorpion toxin-like"/>
    <property type="match status" value="9"/>
</dbReference>
<feature type="domain" description="Knottins-like" evidence="6">
    <location>
        <begin position="35"/>
        <end position="78"/>
    </location>
</feature>
<sequence>MLTKAAIIFACLYTVRARTFTINAYEDDTNEINNLSDGPVEMSVGNCINSECNTFCRRRGFARGVCISNNQCLCSARLMQDANLDDDITLANGEAVNTKAPESCDLRWCEQNCRRMGFPGGVCVNGRCKCDIRYSDNIPSTELSSENGEVVNTNAPESCDLRWCEQNCRRMGFPGGVCVNGRCKCDIRYSDNIPSTELSSANGEAVNTKAPESCDLRWCEQNCRRMGFPGGVCVNDRCKCDILYSDNIPSTELSSENGEVVNTKAPESCDLRWCEQNCRRMGFPGGVCVNGRCKCDILSQYNSGKDSLSCNVALEAESLTASVRSCINSQCNDLCRRLGFANGVCMSATECRCSGRLPRDASFNDAAPDNNEAADTPAPRSCDQRWCEQNCRRMGSRSGVCVNDRCKCDILYSDNLPSSELNSDKDNLSDEIAFDTSVRSCVNSECNDLCRRLGFARGVCISSTECRCSGHLPMDAILRNVGPESTKREDSEAAKGCDLRWCEQNCRRMGFPGGVCVNGRCKCDIRYSDNPSSTLFEFNPDIFDEVNEDVNADTESVFREESNDILQN</sequence>
<organism evidence="7 8">
    <name type="scientific">Diatraea saccharalis</name>
    <name type="common">sugarcane borer</name>
    <dbReference type="NCBI Taxonomy" id="40085"/>
    <lineage>
        <taxon>Eukaryota</taxon>
        <taxon>Metazoa</taxon>
        <taxon>Ecdysozoa</taxon>
        <taxon>Arthropoda</taxon>
        <taxon>Hexapoda</taxon>
        <taxon>Insecta</taxon>
        <taxon>Pterygota</taxon>
        <taxon>Neoptera</taxon>
        <taxon>Endopterygota</taxon>
        <taxon>Lepidoptera</taxon>
        <taxon>Glossata</taxon>
        <taxon>Ditrysia</taxon>
        <taxon>Pyraloidea</taxon>
        <taxon>Crambidae</taxon>
        <taxon>Crambinae</taxon>
        <taxon>Diatraea</taxon>
    </lineage>
</organism>
<dbReference type="InterPro" id="IPR041161">
    <property type="entry name" value="EGF_Tenascin"/>
</dbReference>
<evidence type="ECO:0000313" key="8">
    <source>
        <dbReference type="Proteomes" id="UP001153714"/>
    </source>
</evidence>
<reference evidence="7" key="2">
    <citation type="submission" date="2022-10" db="EMBL/GenBank/DDBJ databases">
        <authorList>
            <consortium name="ENA_rothamsted_submissions"/>
            <consortium name="culmorum"/>
            <person name="King R."/>
        </authorList>
    </citation>
    <scope>NUCLEOTIDE SEQUENCE</scope>
</reference>
<feature type="signal peptide" evidence="5">
    <location>
        <begin position="1"/>
        <end position="17"/>
    </location>
</feature>
<feature type="chain" id="PRO_5040365896" description="Knottins-like domain-containing protein" evidence="5">
    <location>
        <begin position="18"/>
        <end position="568"/>
    </location>
</feature>
<dbReference type="SUPFAM" id="SSF57095">
    <property type="entry name" value="Scorpion toxin-like"/>
    <property type="match status" value="3"/>
</dbReference>